<dbReference type="UniPathway" id="UPA00060">
    <property type="reaction ID" value="UER00138"/>
</dbReference>
<dbReference type="GO" id="GO:0009228">
    <property type="term" value="P:thiamine biosynthetic process"/>
    <property type="evidence" value="ECO:0007669"/>
    <property type="project" value="InterPro"/>
</dbReference>
<evidence type="ECO:0000313" key="9">
    <source>
        <dbReference type="Proteomes" id="UP000650524"/>
    </source>
</evidence>
<dbReference type="PANTHER" id="PTHR20858">
    <property type="entry name" value="PHOSPHOMETHYLPYRIMIDINE KINASE"/>
    <property type="match status" value="1"/>
</dbReference>
<evidence type="ECO:0000256" key="4">
    <source>
        <dbReference type="ARBA" id="ARBA00022741"/>
    </source>
</evidence>
<comment type="pathway">
    <text evidence="1">Cofactor biosynthesis; thiamine diphosphate biosynthesis.</text>
</comment>
<proteinExistence type="predicted"/>
<evidence type="ECO:0000256" key="6">
    <source>
        <dbReference type="ARBA" id="ARBA00022840"/>
    </source>
</evidence>
<keyword evidence="3 8" id="KW-0808">Transferase</keyword>
<evidence type="ECO:0000256" key="5">
    <source>
        <dbReference type="ARBA" id="ARBA00022777"/>
    </source>
</evidence>
<dbReference type="GO" id="GO:0005524">
    <property type="term" value="F:ATP binding"/>
    <property type="evidence" value="ECO:0007669"/>
    <property type="project" value="UniProtKB-KW"/>
</dbReference>
<evidence type="ECO:0000313" key="8">
    <source>
        <dbReference type="EMBL" id="MBC8176962.1"/>
    </source>
</evidence>
<gene>
    <name evidence="8" type="primary">thiD</name>
    <name evidence="8" type="ORF">H8E19_06110</name>
</gene>
<dbReference type="Pfam" id="PF08543">
    <property type="entry name" value="Phos_pyr_kin"/>
    <property type="match status" value="1"/>
</dbReference>
<dbReference type="NCBIfam" id="TIGR00097">
    <property type="entry name" value="HMP-P_kinase"/>
    <property type="match status" value="1"/>
</dbReference>
<dbReference type="EC" id="2.7.1.49" evidence="2"/>
<dbReference type="SUPFAM" id="SSF53613">
    <property type="entry name" value="Ribokinase-like"/>
    <property type="match status" value="1"/>
</dbReference>
<organism evidence="8 9">
    <name type="scientific">Candidatus Desulfacyla euxinica</name>
    <dbReference type="NCBI Taxonomy" id="2841693"/>
    <lineage>
        <taxon>Bacteria</taxon>
        <taxon>Deltaproteobacteria</taxon>
        <taxon>Candidatus Desulfacyla</taxon>
    </lineage>
</organism>
<dbReference type="CDD" id="cd01169">
    <property type="entry name" value="HMPP_kinase"/>
    <property type="match status" value="1"/>
</dbReference>
<dbReference type="AlphaFoldDB" id="A0A8J6T434"/>
<evidence type="ECO:0000256" key="1">
    <source>
        <dbReference type="ARBA" id="ARBA00004948"/>
    </source>
</evidence>
<sequence length="275" mass="29253">MKRILTIAGSDSGGGAGIQADLKTITVMGSYGMSAITALTAQNTLGVQGVHPVPIDFIKLQMTSVLSDYGADAVKTGMLATPEIVLTVVEQLRRYKVELLVVDPVMVAKSGDALLSKDARVTMREVLLPMAHVVTPNLPEASELCGFPVEGLDTMKKAARRIRQLGPRFVVVKGGHLKGDALDVLFDGESFHTFDAPRLNNRNTHGTGCTFSAALVTLLAQGFTVPEAVGEAKQFITRAIATGLDFGSGQGPTNHYAYLLQSQSLSQTKLTENIV</sequence>
<dbReference type="GO" id="GO:0008902">
    <property type="term" value="F:hydroxymethylpyrimidine kinase activity"/>
    <property type="evidence" value="ECO:0007669"/>
    <property type="project" value="UniProtKB-EC"/>
</dbReference>
<dbReference type="InterPro" id="IPR013749">
    <property type="entry name" value="PM/HMP-P_kinase-1"/>
</dbReference>
<comment type="caution">
    <text evidence="8">The sequence shown here is derived from an EMBL/GenBank/DDBJ whole genome shotgun (WGS) entry which is preliminary data.</text>
</comment>
<dbReference type="Gene3D" id="3.40.1190.20">
    <property type="match status" value="1"/>
</dbReference>
<dbReference type="GO" id="GO:0008972">
    <property type="term" value="F:phosphomethylpyrimidine kinase activity"/>
    <property type="evidence" value="ECO:0007669"/>
    <property type="project" value="InterPro"/>
</dbReference>
<keyword evidence="6" id="KW-0067">ATP-binding</keyword>
<evidence type="ECO:0000256" key="2">
    <source>
        <dbReference type="ARBA" id="ARBA00012135"/>
    </source>
</evidence>
<accession>A0A8J6T434</accession>
<protein>
    <recommendedName>
        <fullName evidence="2">hydroxymethylpyrimidine kinase</fullName>
        <ecNumber evidence="2">2.7.1.49</ecNumber>
    </recommendedName>
</protein>
<name>A0A8J6T434_9DELT</name>
<dbReference type="InterPro" id="IPR029056">
    <property type="entry name" value="Ribokinase-like"/>
</dbReference>
<dbReference type="InterPro" id="IPR004399">
    <property type="entry name" value="HMP/HMP-P_kinase_dom"/>
</dbReference>
<keyword evidence="4" id="KW-0547">Nucleotide-binding</keyword>
<reference evidence="8 9" key="1">
    <citation type="submission" date="2020-08" db="EMBL/GenBank/DDBJ databases">
        <title>Bridging the membrane lipid divide: bacteria of the FCB group superphylum have the potential to synthesize archaeal ether lipids.</title>
        <authorList>
            <person name="Villanueva L."/>
            <person name="Von Meijenfeldt F.A.B."/>
            <person name="Westbye A.B."/>
            <person name="Yadav S."/>
            <person name="Hopmans E.C."/>
            <person name="Dutilh B.E."/>
            <person name="Sinninghe Damste J.S."/>
        </authorList>
    </citation>
    <scope>NUCLEOTIDE SEQUENCE [LARGE SCALE GENOMIC DNA]</scope>
    <source>
        <strain evidence="8">NIOZ-UU27</strain>
    </source>
</reference>
<dbReference type="GO" id="GO:0005829">
    <property type="term" value="C:cytosol"/>
    <property type="evidence" value="ECO:0007669"/>
    <property type="project" value="TreeGrafter"/>
</dbReference>
<evidence type="ECO:0000256" key="3">
    <source>
        <dbReference type="ARBA" id="ARBA00022679"/>
    </source>
</evidence>
<dbReference type="FunFam" id="3.40.1190.20:FF:000003">
    <property type="entry name" value="Phosphomethylpyrimidine kinase ThiD"/>
    <property type="match status" value="1"/>
</dbReference>
<dbReference type="PANTHER" id="PTHR20858:SF17">
    <property type="entry name" value="HYDROXYMETHYLPYRIMIDINE_PHOSPHOMETHYLPYRIMIDINE KINASE THI20-RELATED"/>
    <property type="match status" value="1"/>
</dbReference>
<dbReference type="EMBL" id="JACNJD010000178">
    <property type="protein sequence ID" value="MBC8176962.1"/>
    <property type="molecule type" value="Genomic_DNA"/>
</dbReference>
<dbReference type="GO" id="GO:0009229">
    <property type="term" value="P:thiamine diphosphate biosynthetic process"/>
    <property type="evidence" value="ECO:0007669"/>
    <property type="project" value="UniProtKB-UniPathway"/>
</dbReference>
<dbReference type="Proteomes" id="UP000650524">
    <property type="component" value="Unassembled WGS sequence"/>
</dbReference>
<evidence type="ECO:0000259" key="7">
    <source>
        <dbReference type="Pfam" id="PF08543"/>
    </source>
</evidence>
<feature type="domain" description="Pyridoxamine kinase/Phosphomethylpyrimidine kinase" evidence="7">
    <location>
        <begin position="11"/>
        <end position="254"/>
    </location>
</feature>
<keyword evidence="5 8" id="KW-0418">Kinase</keyword>